<dbReference type="STRING" id="937775.Metlim_1525"/>
<dbReference type="AlphaFoldDB" id="H1Z3M7"/>
<dbReference type="HOGENOM" id="CLU_2420065_0_0_2"/>
<sequence length="91" mass="10566">MSGIMGPFVIPAELWRNYFLRRVPNPHTPATDNLKEVLEVARQAELQDKNSQYYKAYSAEQAKKERMRAARANHIRNDPFFKACEAAEKKL</sequence>
<accession>H1Z3M7</accession>
<dbReference type="InParanoid" id="H1Z3M7"/>
<proteinExistence type="predicted"/>
<keyword evidence="2" id="KW-1185">Reference proteome</keyword>
<name>H1Z3M7_9EURY</name>
<evidence type="ECO:0000313" key="2">
    <source>
        <dbReference type="Proteomes" id="UP000005741"/>
    </source>
</evidence>
<protein>
    <submittedName>
        <fullName evidence="1">Uncharacterized protein</fullName>
    </submittedName>
</protein>
<reference evidence="1 2" key="1">
    <citation type="submission" date="2011-10" db="EMBL/GenBank/DDBJ databases">
        <title>The Improved High-Quality Draft genome of Methanoplanus limicola DSM 2279.</title>
        <authorList>
            <consortium name="US DOE Joint Genome Institute (JGI-PGF)"/>
            <person name="Lucas S."/>
            <person name="Copeland A."/>
            <person name="Lapidus A."/>
            <person name="Glavina del Rio T."/>
            <person name="Dalin E."/>
            <person name="Tice H."/>
            <person name="Bruce D."/>
            <person name="Goodwin L."/>
            <person name="Pitluck S."/>
            <person name="Peters L."/>
            <person name="Mikhailova N."/>
            <person name="Lu M."/>
            <person name="Kyrpides N."/>
            <person name="Mavromatis K."/>
            <person name="Ivanova N."/>
            <person name="Markowitz V."/>
            <person name="Cheng J.-F."/>
            <person name="Hugenholtz P."/>
            <person name="Woyke T."/>
            <person name="Wu D."/>
            <person name="Wirth R."/>
            <person name="Brambilla E.-M."/>
            <person name="Klenk H.-P."/>
            <person name="Eisen J.A."/>
        </authorList>
    </citation>
    <scope>NUCLEOTIDE SEQUENCE [LARGE SCALE GENOMIC DNA]</scope>
    <source>
        <strain evidence="1 2">DSM 2279</strain>
    </source>
</reference>
<dbReference type="EMBL" id="CM001436">
    <property type="protein sequence ID" value="EHQ35626.1"/>
    <property type="molecule type" value="Genomic_DNA"/>
</dbReference>
<dbReference type="Proteomes" id="UP000005741">
    <property type="component" value="Chromosome"/>
</dbReference>
<dbReference type="RefSeq" id="WP_004077381.1">
    <property type="nucleotide sequence ID" value="NZ_CM001436.1"/>
</dbReference>
<evidence type="ECO:0000313" key="1">
    <source>
        <dbReference type="EMBL" id="EHQ35626.1"/>
    </source>
</evidence>
<organism evidence="1 2">
    <name type="scientific">Methanoplanus limicola DSM 2279</name>
    <dbReference type="NCBI Taxonomy" id="937775"/>
    <lineage>
        <taxon>Archaea</taxon>
        <taxon>Methanobacteriati</taxon>
        <taxon>Methanobacteriota</taxon>
        <taxon>Stenosarchaea group</taxon>
        <taxon>Methanomicrobia</taxon>
        <taxon>Methanomicrobiales</taxon>
        <taxon>Methanomicrobiaceae</taxon>
        <taxon>Methanoplanus</taxon>
    </lineage>
</organism>
<gene>
    <name evidence="1" type="ORF">Metlim_1525</name>
</gene>